<reference evidence="1" key="1">
    <citation type="journal article" date="2020" name="mSystems">
        <title>Genome- and Community-Level Interaction Insights into Carbon Utilization and Element Cycling Functions of Hydrothermarchaeota in Hydrothermal Sediment.</title>
        <authorList>
            <person name="Zhou Z."/>
            <person name="Liu Y."/>
            <person name="Xu W."/>
            <person name="Pan J."/>
            <person name="Luo Z.H."/>
            <person name="Li M."/>
        </authorList>
    </citation>
    <scope>NUCLEOTIDE SEQUENCE [LARGE SCALE GENOMIC DNA]</scope>
    <source>
        <strain evidence="1">SpSt-885</strain>
    </source>
</reference>
<dbReference type="Gene3D" id="1.10.150.80">
    <property type="entry name" value="HRDC domain"/>
    <property type="match status" value="1"/>
</dbReference>
<dbReference type="SUPFAM" id="SSF47819">
    <property type="entry name" value="HRDC-like"/>
    <property type="match status" value="1"/>
</dbReference>
<evidence type="ECO:0008006" key="2">
    <source>
        <dbReference type="Google" id="ProtNLM"/>
    </source>
</evidence>
<dbReference type="EMBL" id="DTLS01000084">
    <property type="protein sequence ID" value="HGZ60159.1"/>
    <property type="molecule type" value="Genomic_DNA"/>
</dbReference>
<comment type="caution">
    <text evidence="1">The sequence shown here is derived from an EMBL/GenBank/DDBJ whole genome shotgun (WGS) entry which is preliminary data.</text>
</comment>
<dbReference type="GO" id="GO:0000166">
    <property type="term" value="F:nucleotide binding"/>
    <property type="evidence" value="ECO:0007669"/>
    <property type="project" value="InterPro"/>
</dbReference>
<dbReference type="InterPro" id="IPR044876">
    <property type="entry name" value="HRDC_dom_sf"/>
</dbReference>
<name>A0A7J3SMN9_9CREN</name>
<evidence type="ECO:0000313" key="1">
    <source>
        <dbReference type="EMBL" id="HGZ60159.1"/>
    </source>
</evidence>
<protein>
    <recommendedName>
        <fullName evidence="2">DNA-directed RNA polymerase subunit F</fullName>
    </recommendedName>
</protein>
<accession>A0A7J3SMN9</accession>
<sequence length="113" mass="12547">MVRKILVSNPIDNYEALRIIKEKFGVQTIESSPIVARTNEFLNQITIGCSPDVASEIRLKLESLGVPKDVAITLLNVLPLDEAEVRALLPPENQTIPLEIVKKIVEELSKCRG</sequence>
<organism evidence="1">
    <name type="scientific">Fervidicoccus fontis</name>
    <dbReference type="NCBI Taxonomy" id="683846"/>
    <lineage>
        <taxon>Archaea</taxon>
        <taxon>Thermoproteota</taxon>
        <taxon>Thermoprotei</taxon>
        <taxon>Fervidicoccales</taxon>
        <taxon>Fervidicoccaceae</taxon>
        <taxon>Fervidicoccus</taxon>
    </lineage>
</organism>
<gene>
    <name evidence="1" type="ORF">ENW83_03005</name>
</gene>
<dbReference type="InterPro" id="IPR010997">
    <property type="entry name" value="HRDC-like_sf"/>
</dbReference>
<proteinExistence type="predicted"/>
<dbReference type="AlphaFoldDB" id="A0A7J3SMN9"/>